<keyword evidence="1" id="KW-0812">Transmembrane</keyword>
<comment type="caution">
    <text evidence="2">The sequence shown here is derived from an EMBL/GenBank/DDBJ whole genome shotgun (WGS) entry which is preliminary data.</text>
</comment>
<keyword evidence="1" id="KW-0472">Membrane</keyword>
<feature type="transmembrane region" description="Helical" evidence="1">
    <location>
        <begin position="408"/>
        <end position="428"/>
    </location>
</feature>
<dbReference type="RefSeq" id="WP_319972125.1">
    <property type="nucleotide sequence ID" value="NZ_JAXAVW010000056.1"/>
</dbReference>
<feature type="transmembrane region" description="Helical" evidence="1">
    <location>
        <begin position="449"/>
        <end position="467"/>
    </location>
</feature>
<keyword evidence="3" id="KW-1185">Reference proteome</keyword>
<proteinExistence type="predicted"/>
<feature type="transmembrane region" description="Helical" evidence="1">
    <location>
        <begin position="20"/>
        <end position="39"/>
    </location>
</feature>
<evidence type="ECO:0000256" key="1">
    <source>
        <dbReference type="SAM" id="Phobius"/>
    </source>
</evidence>
<feature type="transmembrane region" description="Helical" evidence="1">
    <location>
        <begin position="479"/>
        <end position="502"/>
    </location>
</feature>
<organism evidence="2 3">
    <name type="scientific">Lentzea miocenica</name>
    <dbReference type="NCBI Taxonomy" id="3095431"/>
    <lineage>
        <taxon>Bacteria</taxon>
        <taxon>Bacillati</taxon>
        <taxon>Actinomycetota</taxon>
        <taxon>Actinomycetes</taxon>
        <taxon>Pseudonocardiales</taxon>
        <taxon>Pseudonocardiaceae</taxon>
        <taxon>Lentzea</taxon>
    </lineage>
</organism>
<keyword evidence="1" id="KW-1133">Transmembrane helix</keyword>
<name>A0ABU4TFZ6_9PSEU</name>
<gene>
    <name evidence="2" type="ORF">SK803_43635</name>
</gene>
<accession>A0ABU4TFZ6</accession>
<reference evidence="2 3" key="2">
    <citation type="submission" date="2023-11" db="EMBL/GenBank/DDBJ databases">
        <authorList>
            <person name="Lara A.C."/>
            <person name="Chronakova A."/>
        </authorList>
    </citation>
    <scope>NUCLEOTIDE SEQUENCE [LARGE SCALE GENOMIC DNA]</scope>
    <source>
        <strain evidence="2 3">BCCO 10_0856</strain>
    </source>
</reference>
<evidence type="ECO:0000313" key="3">
    <source>
        <dbReference type="Proteomes" id="UP001285521"/>
    </source>
</evidence>
<feature type="transmembrane region" description="Helical" evidence="1">
    <location>
        <begin position="379"/>
        <end position="396"/>
    </location>
</feature>
<sequence>MLFEVCKTRLGDRGWRFRSVANRLAPIPWAFVAAFLFIADLGHRRKIRIDSDEMIRESESVVTEGPTEPVRQGSVRVVDKRRVRMPEVAGRAEQDRELDGYQLKRVVARIQNAIDIARQGAYWITGKSGQWADELRCPKDLSPVSLGRQVWRDPLARDMVRGNRSETTKWQSIIDYSLLGGLGDWRASALMWIKKNVTQAEISAHLARELETGKFRAAGEKKRILLLRLVGHAVDALPQNHAEEYLSIALSYSRAKIDPYASNQLVLVSRAVAVSLLAHRPELDKQIANTLLIQSGVKDLTHESYLPVEAKLLAIALRSRAGESGKVIAKLARHVGLTSAQLAAAAGLADAVVDRPPRLRVYRSKARGVSVAGMLVRRILPWTLPPLLCVVGALFVKRLGVSGDPGRMPLGIAESIALLALLLTANVFTVQMSATRFSGQIARLAGQSWTVNFCYSASLVLVCVSLLSQDQVKELAGVAGWASLLAFSGYVCSLLIAVFLLFRRTDPGRAAAGYVEATLPLARASGTKLGKTQAWAITLREALKSVPVVKFSSDAVVGEWSYEITARRGFFLPSRSRMRRLLEHGAFSDGTRLRIVGGLGTIVDRESDVAVLVPSRNQDIKADLIRLAERSFRTWSSVEVEEIATGAVSLTRLMLENARSGDVGTAQAVGHQIVHLMREHVLAARRGRARALSYEALRAEVVNVHKLRPESSSAAATLRARDQEMAPVVPALKAVLSVAVSEYLNNPSDRMDTLDSFIWPLLSMTLEAEAAVGMVVYSVPTNLEKSGSGSHATTELLRQAGVRALELRSRSLFEQVVDRLKDVAKNESARSDAVGIISVLAAIACRFNQVHSIYAVEAFLGILDRLAQTNSTAADTSRFIALWRVGAAGLLAGIPSVAVYVAQRIYGYGLDETLIVMGGSEEYMVSEMGRSNLRGMYLGDNAMDALANYVDFARELSSVFRLPPNSA</sequence>
<dbReference type="EMBL" id="JAXAVW010000056">
    <property type="protein sequence ID" value="MDX8037127.1"/>
    <property type="molecule type" value="Genomic_DNA"/>
</dbReference>
<reference evidence="2 3" key="1">
    <citation type="submission" date="2023-11" db="EMBL/GenBank/DDBJ databases">
        <title>Lentzea sokolovensis, sp. nov., Lentzea kristufkii, sp. nov., and Lentzea miocenensis, sp. nov., rare actinobacteria from Sokolov Coal Basin, Miocene lacustrine sediment, Czech Republic.</title>
        <authorList>
            <person name="Lara A."/>
            <person name="Kotroba L."/>
            <person name="Nouioui I."/>
            <person name="Neumann-Schaal M."/>
            <person name="Mast Y."/>
            <person name="Chronakova A."/>
        </authorList>
    </citation>
    <scope>NUCLEOTIDE SEQUENCE [LARGE SCALE GENOMIC DNA]</scope>
    <source>
        <strain evidence="2 3">BCCO 10_0856</strain>
    </source>
</reference>
<protein>
    <submittedName>
        <fullName evidence="2">Uncharacterized protein</fullName>
    </submittedName>
</protein>
<dbReference type="Proteomes" id="UP001285521">
    <property type="component" value="Unassembled WGS sequence"/>
</dbReference>
<evidence type="ECO:0000313" key="2">
    <source>
        <dbReference type="EMBL" id="MDX8037127.1"/>
    </source>
</evidence>